<keyword evidence="2" id="KW-1003">Cell membrane</keyword>
<feature type="non-terminal residue" evidence="8">
    <location>
        <position position="1"/>
    </location>
</feature>
<gene>
    <name evidence="8" type="ORF">FC695_36550</name>
</gene>
<dbReference type="Proteomes" id="UP000308444">
    <property type="component" value="Unassembled WGS sequence"/>
</dbReference>
<sequence>VLQKSTEKNDVSIMKPEVNYLHGSKDFTMFDGLGPVLIGFFTFFFVFILSGVSFVRERLSGTLERLLSTPVRRWEIVAGYIIGFGIFAFIQSIIIVSFSVYILDLYVAGSIWLTLLITCMLSLTALT</sequence>
<dbReference type="PANTHER" id="PTHR30294">
    <property type="entry name" value="MEMBRANE COMPONENT OF ABC TRANSPORTER YHHJ-RELATED"/>
    <property type="match status" value="1"/>
</dbReference>
<dbReference type="AlphaFoldDB" id="A0A9X9A2F7"/>
<dbReference type="GO" id="GO:0005886">
    <property type="term" value="C:plasma membrane"/>
    <property type="evidence" value="ECO:0007669"/>
    <property type="project" value="UniProtKB-SubCell"/>
</dbReference>
<feature type="domain" description="ABC-2 type transporter transmembrane" evidence="7">
    <location>
        <begin position="30"/>
        <end position="126"/>
    </location>
</feature>
<evidence type="ECO:0000259" key="7">
    <source>
        <dbReference type="Pfam" id="PF01061"/>
    </source>
</evidence>
<evidence type="ECO:0000313" key="9">
    <source>
        <dbReference type="Proteomes" id="UP000308444"/>
    </source>
</evidence>
<comment type="caution">
    <text evidence="8">The sequence shown here is derived from an EMBL/GenBank/DDBJ whole genome shotgun (WGS) entry which is preliminary data.</text>
</comment>
<evidence type="ECO:0000313" key="8">
    <source>
        <dbReference type="EMBL" id="TKI89102.1"/>
    </source>
</evidence>
<dbReference type="GO" id="GO:0140359">
    <property type="term" value="F:ABC-type transporter activity"/>
    <property type="evidence" value="ECO:0007669"/>
    <property type="project" value="InterPro"/>
</dbReference>
<evidence type="ECO:0000256" key="6">
    <source>
        <dbReference type="SAM" id="Phobius"/>
    </source>
</evidence>
<evidence type="ECO:0000256" key="5">
    <source>
        <dbReference type="ARBA" id="ARBA00023136"/>
    </source>
</evidence>
<evidence type="ECO:0000256" key="3">
    <source>
        <dbReference type="ARBA" id="ARBA00022692"/>
    </source>
</evidence>
<evidence type="ECO:0000256" key="4">
    <source>
        <dbReference type="ARBA" id="ARBA00022989"/>
    </source>
</evidence>
<dbReference type="InterPro" id="IPR051449">
    <property type="entry name" value="ABC-2_transporter_component"/>
</dbReference>
<organism evidence="8 9">
    <name type="scientific">Bacillus cereus</name>
    <dbReference type="NCBI Taxonomy" id="1396"/>
    <lineage>
        <taxon>Bacteria</taxon>
        <taxon>Bacillati</taxon>
        <taxon>Bacillota</taxon>
        <taxon>Bacilli</taxon>
        <taxon>Bacillales</taxon>
        <taxon>Bacillaceae</taxon>
        <taxon>Bacillus</taxon>
        <taxon>Bacillus cereus group</taxon>
    </lineage>
</organism>
<protein>
    <submittedName>
        <fullName evidence="8">ABC transporter permease</fullName>
    </submittedName>
</protein>
<dbReference type="Pfam" id="PF01061">
    <property type="entry name" value="ABC2_membrane"/>
    <property type="match status" value="1"/>
</dbReference>
<proteinExistence type="predicted"/>
<evidence type="ECO:0000256" key="2">
    <source>
        <dbReference type="ARBA" id="ARBA00022475"/>
    </source>
</evidence>
<feature type="transmembrane region" description="Helical" evidence="6">
    <location>
        <begin position="76"/>
        <end position="99"/>
    </location>
</feature>
<name>A0A9X9A2F7_BACCE</name>
<evidence type="ECO:0000256" key="1">
    <source>
        <dbReference type="ARBA" id="ARBA00004651"/>
    </source>
</evidence>
<feature type="transmembrane region" description="Helical" evidence="6">
    <location>
        <begin position="105"/>
        <end position="126"/>
    </location>
</feature>
<feature type="non-terminal residue" evidence="8">
    <location>
        <position position="127"/>
    </location>
</feature>
<dbReference type="InterPro" id="IPR013525">
    <property type="entry name" value="ABC2_TM"/>
</dbReference>
<keyword evidence="5 6" id="KW-0472">Membrane</keyword>
<comment type="subcellular location">
    <subcellularLocation>
        <location evidence="1">Cell membrane</location>
        <topology evidence="1">Multi-pass membrane protein</topology>
    </subcellularLocation>
</comment>
<dbReference type="EMBL" id="SZOH01003807">
    <property type="protein sequence ID" value="TKI89102.1"/>
    <property type="molecule type" value="Genomic_DNA"/>
</dbReference>
<keyword evidence="3 6" id="KW-0812">Transmembrane</keyword>
<accession>A0A9X9A2F7</accession>
<feature type="transmembrane region" description="Helical" evidence="6">
    <location>
        <begin position="33"/>
        <end position="55"/>
    </location>
</feature>
<reference evidence="8 9" key="1">
    <citation type="journal article" date="2019" name="Environ. Microbiol.">
        <title>An active ?-lactamase is a part of an orchestrated cell wall stress resistance network of Bacillus subtilis and related rhizosphere species.</title>
        <authorList>
            <person name="Bucher T."/>
            <person name="Keren-Paz A."/>
            <person name="Hausser J."/>
            <person name="Olender T."/>
            <person name="Cytryn E."/>
            <person name="Kolodkin-Gal I."/>
        </authorList>
    </citation>
    <scope>NUCLEOTIDE SEQUENCE [LARGE SCALE GENOMIC DNA]</scope>
    <source>
        <strain evidence="8 9">I32</strain>
    </source>
</reference>
<keyword evidence="4 6" id="KW-1133">Transmembrane helix</keyword>
<dbReference type="PANTHER" id="PTHR30294:SF38">
    <property type="entry name" value="TRANSPORT PERMEASE PROTEIN"/>
    <property type="match status" value="1"/>
</dbReference>